<organism evidence="1 2">
    <name type="scientific">Reticulomyxa filosa</name>
    <dbReference type="NCBI Taxonomy" id="46433"/>
    <lineage>
        <taxon>Eukaryota</taxon>
        <taxon>Sar</taxon>
        <taxon>Rhizaria</taxon>
        <taxon>Retaria</taxon>
        <taxon>Foraminifera</taxon>
        <taxon>Monothalamids</taxon>
        <taxon>Reticulomyxidae</taxon>
        <taxon>Reticulomyxa</taxon>
    </lineage>
</organism>
<dbReference type="AlphaFoldDB" id="X6NIH4"/>
<accession>X6NIH4</accession>
<comment type="caution">
    <text evidence="1">The sequence shown here is derived from an EMBL/GenBank/DDBJ whole genome shotgun (WGS) entry which is preliminary data.</text>
</comment>
<keyword evidence="2" id="KW-1185">Reference proteome</keyword>
<evidence type="ECO:0000313" key="2">
    <source>
        <dbReference type="Proteomes" id="UP000023152"/>
    </source>
</evidence>
<sequence length="182" mass="21586">MTLLIFWLFSFVFCFYLCNIMRGCYDISSRTLQTDVEVINKLQKESKAKQRSQVVTFEGENENESNKNVMSEAKAIFPHYSCVEHMEQCVIYKIVPTVYEMKKTSAILSVFMNIQSRMKNMLRNLTQSTTITKIINTHKFVTSIRREYMLFYHEKLLPIATREDVEYYDLNAMFDEVLDLFQ</sequence>
<gene>
    <name evidence="1" type="ORF">RFI_11016</name>
</gene>
<feature type="non-terminal residue" evidence="1">
    <location>
        <position position="182"/>
    </location>
</feature>
<dbReference type="Proteomes" id="UP000023152">
    <property type="component" value="Unassembled WGS sequence"/>
</dbReference>
<name>X6NIH4_RETFI</name>
<protein>
    <submittedName>
        <fullName evidence="1">Uncharacterized protein</fullName>
    </submittedName>
</protein>
<dbReference type="EMBL" id="ASPP01008063">
    <property type="protein sequence ID" value="ETO26125.1"/>
    <property type="molecule type" value="Genomic_DNA"/>
</dbReference>
<evidence type="ECO:0000313" key="1">
    <source>
        <dbReference type="EMBL" id="ETO26125.1"/>
    </source>
</evidence>
<proteinExistence type="predicted"/>
<reference evidence="1 2" key="1">
    <citation type="journal article" date="2013" name="Curr. Biol.">
        <title>The Genome of the Foraminiferan Reticulomyxa filosa.</title>
        <authorList>
            <person name="Glockner G."/>
            <person name="Hulsmann N."/>
            <person name="Schleicher M."/>
            <person name="Noegel A.A."/>
            <person name="Eichinger L."/>
            <person name="Gallinger C."/>
            <person name="Pawlowski J."/>
            <person name="Sierra R."/>
            <person name="Euteneuer U."/>
            <person name="Pillet L."/>
            <person name="Moustafa A."/>
            <person name="Platzer M."/>
            <person name="Groth M."/>
            <person name="Szafranski K."/>
            <person name="Schliwa M."/>
        </authorList>
    </citation>
    <scope>NUCLEOTIDE SEQUENCE [LARGE SCALE GENOMIC DNA]</scope>
</reference>